<reference evidence="4" key="1">
    <citation type="submission" date="2010-03" db="EMBL/GenBank/DDBJ databases">
        <title>The complete genome of Mycoplasma crocodyli MP145.</title>
        <authorList>
            <person name="Glass J.I."/>
            <person name="Durkin A.S."/>
            <person name="Hostetler J."/>
            <person name="Jackson J."/>
            <person name="Johnson J."/>
            <person name="May M.A."/>
            <person name="Paralanov V."/>
            <person name="Radune D."/>
            <person name="Szczypinski B."/>
            <person name="Brown D.R."/>
        </authorList>
    </citation>
    <scope>NUCLEOTIDE SEQUENCE [LARGE SCALE GENOMIC DNA]</scope>
    <source>
        <strain evidence="4">ATCC 51981 / MP145</strain>
    </source>
</reference>
<evidence type="ECO:0000259" key="2">
    <source>
        <dbReference type="Pfam" id="PF01029"/>
    </source>
</evidence>
<dbReference type="Pfam" id="PF01029">
    <property type="entry name" value="NusB"/>
    <property type="match status" value="1"/>
</dbReference>
<dbReference type="AlphaFoldDB" id="D5E5F5"/>
<dbReference type="RefSeq" id="WP_013054333.1">
    <property type="nucleotide sequence ID" value="NC_014014.1"/>
</dbReference>
<gene>
    <name evidence="3" type="primary">nusB</name>
    <name evidence="3" type="ordered locus">MCRO_0360</name>
</gene>
<reference key="2">
    <citation type="submission" date="2010-03" db="EMBL/GenBank/DDBJ databases">
        <authorList>
            <person name="Ma Z."/>
            <person name="Wang X."/>
            <person name="Liu H."/>
        </authorList>
    </citation>
    <scope>NUCLEOTIDE SEQUENCE</scope>
    <source>
        <strain>MP145</strain>
    </source>
</reference>
<dbReference type="InterPro" id="IPR035926">
    <property type="entry name" value="NusB-like_sf"/>
</dbReference>
<dbReference type="Gene3D" id="1.10.940.10">
    <property type="entry name" value="NusB-like"/>
    <property type="match status" value="1"/>
</dbReference>
<dbReference type="OrthoDB" id="389272at2"/>
<keyword evidence="1" id="KW-0694">RNA-binding</keyword>
<sequence>MEVKKSRRQNREEVIQVLYRFELFNEKIDAAIAFQEFSFLSNEQVKFIEKIDNNYDFLKSIIAKFLNQNWAWLRIPPLIKAILINASAELFTIPPRIVINEAVEITKDYFCMTPDDDKYYKFVNAILQNVYKAIVALESNQLKDEKDGSN</sequence>
<protein>
    <submittedName>
        <fullName evidence="3">Transcription anti-termination factor NusB</fullName>
    </submittedName>
</protein>
<dbReference type="HOGENOM" id="CLU_087843_5_0_14"/>
<proteinExistence type="predicted"/>
<evidence type="ECO:0000256" key="1">
    <source>
        <dbReference type="ARBA" id="ARBA00022884"/>
    </source>
</evidence>
<keyword evidence="4" id="KW-1185">Reference proteome</keyword>
<dbReference type="eggNOG" id="COG0781">
    <property type="taxonomic scope" value="Bacteria"/>
</dbReference>
<reference evidence="3 4" key="3">
    <citation type="journal article" date="2011" name="J. Bacteriol.">
        <title>Genome sequences of Mycoplasma alligatoris A21JP2T and Mycoplasma crocodyli MP145T.</title>
        <authorList>
            <person name="Brown D.R."/>
            <person name="Farmerie W.G."/>
            <person name="May M."/>
            <person name="Benders G.A."/>
            <person name="Durkin A.S."/>
            <person name="Hlavinka K."/>
            <person name="Hostetler J."/>
            <person name="Jackson J."/>
            <person name="Johnson J."/>
            <person name="Miller R.H."/>
            <person name="Paralanov V."/>
            <person name="Radune D."/>
            <person name="Szczypinski B."/>
            <person name="Glass J.I."/>
        </authorList>
    </citation>
    <scope>NUCLEOTIDE SEQUENCE [LARGE SCALE GENOMIC DNA]</scope>
    <source>
        <strain evidence="4">ATCC 51981 / MP145</strain>
    </source>
</reference>
<dbReference type="KEGG" id="mcd:MCRO_0360"/>
<dbReference type="GO" id="GO:0006355">
    <property type="term" value="P:regulation of DNA-templated transcription"/>
    <property type="evidence" value="ECO:0007669"/>
    <property type="project" value="InterPro"/>
</dbReference>
<organism evidence="3 4">
    <name type="scientific">Mycoplasma crocodyli (strain ATCC 51981 / MP145)</name>
    <dbReference type="NCBI Taxonomy" id="512564"/>
    <lineage>
        <taxon>Bacteria</taxon>
        <taxon>Bacillati</taxon>
        <taxon>Mycoplasmatota</taxon>
        <taxon>Mollicutes</taxon>
        <taxon>Mycoplasmataceae</taxon>
        <taxon>Mycoplasma</taxon>
    </lineage>
</organism>
<evidence type="ECO:0000313" key="3">
    <source>
        <dbReference type="EMBL" id="ADE19556.1"/>
    </source>
</evidence>
<dbReference type="SUPFAM" id="SSF48013">
    <property type="entry name" value="NusB-like"/>
    <property type="match status" value="1"/>
</dbReference>
<evidence type="ECO:0000313" key="4">
    <source>
        <dbReference type="Proteomes" id="UP000001845"/>
    </source>
</evidence>
<name>D5E5F5_MYCCM</name>
<dbReference type="STRING" id="512564.MCRO_0360"/>
<dbReference type="InterPro" id="IPR006027">
    <property type="entry name" value="NusB_RsmB_TIM44"/>
</dbReference>
<feature type="domain" description="NusB/RsmB/TIM44" evidence="2">
    <location>
        <begin position="9"/>
        <end position="132"/>
    </location>
</feature>
<dbReference type="Proteomes" id="UP000001845">
    <property type="component" value="Chromosome"/>
</dbReference>
<accession>D5E5F5</accession>
<dbReference type="GO" id="GO:0003723">
    <property type="term" value="F:RNA binding"/>
    <property type="evidence" value="ECO:0007669"/>
    <property type="project" value="UniProtKB-KW"/>
</dbReference>
<dbReference type="EMBL" id="CP001991">
    <property type="protein sequence ID" value="ADE19556.1"/>
    <property type="molecule type" value="Genomic_DNA"/>
</dbReference>